<reference evidence="3 4" key="1">
    <citation type="submission" date="2010-03" db="EMBL/GenBank/DDBJ databases">
        <authorList>
            <person name="Glass J.I."/>
            <person name="Benders G.A."/>
            <person name="Durkin A.S."/>
            <person name="Farmerie W.G."/>
            <person name="Hlavinka K."/>
            <person name="Hostetler J."/>
            <person name="Jackson J."/>
            <person name="May M.A."/>
            <person name="Miller R.H."/>
            <person name="Paralanov V."/>
            <person name="Radune D."/>
            <person name="Szczypinski B."/>
            <person name="Brown D.R."/>
        </authorList>
    </citation>
    <scope>NUCLEOTIDE SEQUENCE [LARGE SCALE GENOMIC DNA]</scope>
    <source>
        <strain evidence="3 4">A21JP2</strain>
    </source>
</reference>
<comment type="caution">
    <text evidence="3">The sequence shown here is derived from an EMBL/GenBank/DDBJ whole genome shotgun (WGS) entry which is preliminary data.</text>
</comment>
<keyword evidence="4" id="KW-1185">Reference proteome</keyword>
<dbReference type="RefSeq" id="WP_005683387.1">
    <property type="nucleotide sequence ID" value="NZ_ADNC01000007.1"/>
</dbReference>
<dbReference type="Proteomes" id="UP000004757">
    <property type="component" value="Unassembled WGS sequence"/>
</dbReference>
<evidence type="ECO:0000256" key="1">
    <source>
        <dbReference type="SAM" id="MobiDB-lite"/>
    </source>
</evidence>
<proteinExistence type="predicted"/>
<feature type="region of interest" description="Disordered" evidence="1">
    <location>
        <begin position="575"/>
        <end position="612"/>
    </location>
</feature>
<keyword evidence="2" id="KW-0472">Membrane</keyword>
<evidence type="ECO:0000313" key="3">
    <source>
        <dbReference type="EMBL" id="EFF41680.1"/>
    </source>
</evidence>
<evidence type="ECO:0000313" key="4">
    <source>
        <dbReference type="Proteomes" id="UP000004757"/>
    </source>
</evidence>
<feature type="compositionally biased region" description="Low complexity" evidence="1">
    <location>
        <begin position="582"/>
        <end position="602"/>
    </location>
</feature>
<feature type="compositionally biased region" description="Basic and acidic residues" evidence="1">
    <location>
        <begin position="603"/>
        <end position="612"/>
    </location>
</feature>
<accession>D4XVP2</accession>
<name>D4XVP2_9BACT</name>
<protein>
    <submittedName>
        <fullName evidence="3">Uncharacterized protein</fullName>
    </submittedName>
</protein>
<keyword evidence="2" id="KW-1133">Transmembrane helix</keyword>
<keyword evidence="2" id="KW-0812">Transmembrane</keyword>
<sequence>MAKKSIIIGSLVGVGIVATGAMTAAITLLSKNKTQKKINFEEQNQSLFNLLEEGITKEIQNYKGMLPSENFYKSSTNEQLENILKIASLVPGSKVSVKNIDDATGRVTLEVDINGITYELEYTNFLRTSEAGSVFGKRLETIFNGRSVNLLKDALNDKEFVNKFLSYSNSEKKNFLLMNFATINQDDLIQTTLLNQFDKFENFNLKHKTDNIYNLTFDMNINNLKNSYSLDLNFIDEKTNQTQSFENLRIKLSQFNFLLAQPIVTEKDINFKDAIMFDTIKNAGFGDILAIQDKLFVGQVADYLSKNRNVLKIISISKNENIKDKYKAIIQVDAIDKVRYISVDLLQPKFNSEYFELRNSDWTLQKPIIRNGITSNDTYLAYPMLLKETINQWIKDVISPITLQKIDNNTNVELKRLTEIDKQLVLEVHFKKENRTIHFPLTGDKVSLFNTDENAVKFITLYKENTEFNNVNLNTLIEELKLVSNESNLVKDKQQFIKTLKKLLVSKDNNAELKELFDSFENLTKNNLLDNEKFDEMLVINAQKNTASIKLRFSFKYDGVLKNFNFVLNGTYIKPGSESEKPNNTTTSPKPNNTNPKPTLSPTEKDKKNAEISDSMNRDLDKLDWELKNPIVNSKREFGSNAITVDELKSKKGLELVNLLAKVLSPHTISFLKKIYPGTSTLAYTLTGVEVDNNFPNEPFRLFFRTHSLRDSQGKLRRYERDITLKGEFAKYYNNSETEFLILDFFDTKVKKQISGVKVDNLFINNYNTINSLNNNGLVYVELQKLFSSAIQKDLAAKIVELIKLGEEAKILSNFKVSRESNQNNRFEGRQFVKFTFRIKVGESTKDLEFNIFEGNFHL</sequence>
<dbReference type="EMBL" id="ADNC01000007">
    <property type="protein sequence ID" value="EFF41680.1"/>
    <property type="molecule type" value="Genomic_DNA"/>
</dbReference>
<feature type="transmembrane region" description="Helical" evidence="2">
    <location>
        <begin position="6"/>
        <end position="29"/>
    </location>
</feature>
<gene>
    <name evidence="3" type="ORF">MALL_0531</name>
</gene>
<dbReference type="AlphaFoldDB" id="D4XVP2"/>
<organism evidence="3 4">
    <name type="scientific">Mycoplasmopsis alligatoris A21JP2</name>
    <dbReference type="NCBI Taxonomy" id="747682"/>
    <lineage>
        <taxon>Bacteria</taxon>
        <taxon>Bacillati</taxon>
        <taxon>Mycoplasmatota</taxon>
        <taxon>Mycoplasmoidales</taxon>
        <taxon>Metamycoplasmataceae</taxon>
        <taxon>Mycoplasmopsis</taxon>
    </lineage>
</organism>
<evidence type="ECO:0000256" key="2">
    <source>
        <dbReference type="SAM" id="Phobius"/>
    </source>
</evidence>